<dbReference type="EMBL" id="HE804045">
    <property type="protein sequence ID" value="CCH30119.1"/>
    <property type="molecule type" value="Genomic_DNA"/>
</dbReference>
<organism evidence="2 3">
    <name type="scientific">Saccharothrix espanaensis (strain ATCC 51144 / DSM 44229 / JCM 9112 / NBRC 15066 / NRRL 15764)</name>
    <dbReference type="NCBI Taxonomy" id="1179773"/>
    <lineage>
        <taxon>Bacteria</taxon>
        <taxon>Bacillati</taxon>
        <taxon>Actinomycetota</taxon>
        <taxon>Actinomycetes</taxon>
        <taxon>Pseudonocardiales</taxon>
        <taxon>Pseudonocardiaceae</taxon>
        <taxon>Saccharothrix</taxon>
    </lineage>
</organism>
<gene>
    <name evidence="2" type="ordered locus">BN6_28070</name>
</gene>
<evidence type="ECO:0000313" key="2">
    <source>
        <dbReference type="EMBL" id="CCH30119.1"/>
    </source>
</evidence>
<feature type="domain" description="VOC" evidence="1">
    <location>
        <begin position="220"/>
        <end position="334"/>
    </location>
</feature>
<dbReference type="InterPro" id="IPR052209">
    <property type="entry name" value="CbiZ"/>
</dbReference>
<dbReference type="Gene3D" id="3.10.180.10">
    <property type="entry name" value="2,3-Dihydroxybiphenyl 1,2-Dioxygenase, domain 1"/>
    <property type="match status" value="1"/>
</dbReference>
<dbReference type="PROSITE" id="PS51819">
    <property type="entry name" value="VOC"/>
    <property type="match status" value="1"/>
</dbReference>
<evidence type="ECO:0000313" key="3">
    <source>
        <dbReference type="Proteomes" id="UP000006281"/>
    </source>
</evidence>
<protein>
    <recommendedName>
        <fullName evidence="1">VOC domain-containing protein</fullName>
    </recommendedName>
</protein>
<dbReference type="Pfam" id="PF01955">
    <property type="entry name" value="CbiZ"/>
    <property type="match status" value="1"/>
</dbReference>
<proteinExistence type="predicted"/>
<evidence type="ECO:0000259" key="1">
    <source>
        <dbReference type="PROSITE" id="PS51819"/>
    </source>
</evidence>
<dbReference type="KEGG" id="sesp:BN6_28070"/>
<dbReference type="InterPro" id="IPR037523">
    <property type="entry name" value="VOC_core"/>
</dbReference>
<accession>K0JZQ4</accession>
<dbReference type="PATRIC" id="fig|1179773.3.peg.2805"/>
<dbReference type="Proteomes" id="UP000006281">
    <property type="component" value="Chromosome"/>
</dbReference>
<name>K0JZQ4_SACES</name>
<reference evidence="2 3" key="1">
    <citation type="journal article" date="2012" name="BMC Genomics">
        <title>Complete genome sequence of Saccharothrix espanaensis DSM 44229T and comparison to the other completely sequenced Pseudonocardiaceae.</title>
        <authorList>
            <person name="Strobel T."/>
            <person name="Al-Dilaimi A."/>
            <person name="Blom J."/>
            <person name="Gessner A."/>
            <person name="Kalinowski J."/>
            <person name="Luzhetska M."/>
            <person name="Puhler A."/>
            <person name="Szczepanowski R."/>
            <person name="Bechthold A."/>
            <person name="Ruckert C."/>
        </authorList>
    </citation>
    <scope>NUCLEOTIDE SEQUENCE [LARGE SCALE GENOMIC DNA]</scope>
    <source>
        <strain evidence="3">ATCC 51144 / DSM 44229 / JCM 9112 / NBRC 15066 / NRRL 15764</strain>
    </source>
</reference>
<dbReference type="InterPro" id="IPR002808">
    <property type="entry name" value="AdoCbi_amidolase"/>
</dbReference>
<dbReference type="eggNOG" id="COG0346">
    <property type="taxonomic scope" value="Bacteria"/>
</dbReference>
<dbReference type="HOGENOM" id="CLU_821076_0_0_11"/>
<dbReference type="STRING" id="1179773.BN6_28070"/>
<dbReference type="AlphaFoldDB" id="K0JZQ4"/>
<dbReference type="eggNOG" id="COG1865">
    <property type="taxonomic scope" value="Bacteria"/>
</dbReference>
<keyword evidence="3" id="KW-1185">Reference proteome</keyword>
<dbReference type="InterPro" id="IPR029068">
    <property type="entry name" value="Glyas_Bleomycin-R_OHBP_Dase"/>
</dbReference>
<dbReference type="SUPFAM" id="SSF54593">
    <property type="entry name" value="Glyoxalase/Bleomycin resistance protein/Dihydroxybiphenyl dioxygenase"/>
    <property type="match status" value="1"/>
</dbReference>
<sequence>MPPGVLVQPDNGRPALVWSFPDGVRALSTAVVGGGLGPCRWVVNVEVDDQYHRDPVAHVAELAGAWGLTGPGAGLLTAAVVAESAAGTDRGVECVATVGLSHPAYAAASASAGAWTPGTINTVCWVPVGLSDGALVNAVVTATEAKAQALADAGVRGTGTPSDAIVVCCPEGGGEPYGGPRSLWGQRIANAVHQATSAGAQRWLIANTVTNRESGAFGLGLHHVQLAIPPGGEEPARAFYVGVLGMTEVPKPPVLAARGGVWVRADRLEIHLGVEDDFRPARKAHPGIAVADLDGLAARVAAAGVDVRWDGDFPGYRRCYVSDSFGNRLEFLSPDGSR</sequence>
<dbReference type="PANTHER" id="PTHR35336:SF5">
    <property type="entry name" value="ADENOSYLCOBINAMIDE AMIDOHYDROLASE"/>
    <property type="match status" value="1"/>
</dbReference>
<dbReference type="PANTHER" id="PTHR35336">
    <property type="entry name" value="ADENOSYLCOBINAMIDE AMIDOHYDROLASE"/>
    <property type="match status" value="1"/>
</dbReference>